<feature type="coiled-coil region" evidence="1">
    <location>
        <begin position="67"/>
        <end position="94"/>
    </location>
</feature>
<keyword evidence="2" id="KW-0812">Transmembrane</keyword>
<reference evidence="3" key="2">
    <citation type="submission" date="2020-09" db="EMBL/GenBank/DDBJ databases">
        <authorList>
            <person name="Sun Q."/>
            <person name="Zhou Y."/>
        </authorList>
    </citation>
    <scope>NUCLEOTIDE SEQUENCE</scope>
    <source>
        <strain evidence="3">CGMCC 4.5737</strain>
    </source>
</reference>
<name>A0A8J3FX88_9PSEU</name>
<evidence type="ECO:0000256" key="1">
    <source>
        <dbReference type="SAM" id="Coils"/>
    </source>
</evidence>
<evidence type="ECO:0000256" key="2">
    <source>
        <dbReference type="SAM" id="Phobius"/>
    </source>
</evidence>
<organism evidence="3 4">
    <name type="scientific">Longimycelium tulufanense</name>
    <dbReference type="NCBI Taxonomy" id="907463"/>
    <lineage>
        <taxon>Bacteria</taxon>
        <taxon>Bacillati</taxon>
        <taxon>Actinomycetota</taxon>
        <taxon>Actinomycetes</taxon>
        <taxon>Pseudonocardiales</taxon>
        <taxon>Pseudonocardiaceae</taxon>
        <taxon>Longimycelium</taxon>
    </lineage>
</organism>
<reference evidence="3" key="1">
    <citation type="journal article" date="2014" name="Int. J. Syst. Evol. Microbiol.">
        <title>Complete genome sequence of Corynebacterium casei LMG S-19264T (=DSM 44701T), isolated from a smear-ripened cheese.</title>
        <authorList>
            <consortium name="US DOE Joint Genome Institute (JGI-PGF)"/>
            <person name="Walter F."/>
            <person name="Albersmeier A."/>
            <person name="Kalinowski J."/>
            <person name="Ruckert C."/>
        </authorList>
    </citation>
    <scope>NUCLEOTIDE SEQUENCE</scope>
    <source>
        <strain evidence="3">CGMCC 4.5737</strain>
    </source>
</reference>
<evidence type="ECO:0000313" key="4">
    <source>
        <dbReference type="Proteomes" id="UP000637578"/>
    </source>
</evidence>
<protein>
    <submittedName>
        <fullName evidence="3">Uncharacterized protein</fullName>
    </submittedName>
</protein>
<keyword evidence="4" id="KW-1185">Reference proteome</keyword>
<evidence type="ECO:0000313" key="3">
    <source>
        <dbReference type="EMBL" id="GGM84329.1"/>
    </source>
</evidence>
<comment type="caution">
    <text evidence="3">The sequence shown here is derived from an EMBL/GenBank/DDBJ whole genome shotgun (WGS) entry which is preliminary data.</text>
</comment>
<keyword evidence="2" id="KW-0472">Membrane</keyword>
<proteinExistence type="predicted"/>
<dbReference type="Proteomes" id="UP000637578">
    <property type="component" value="Unassembled WGS sequence"/>
</dbReference>
<sequence length="104" mass="11268">MSPEVIAGFVTALSALAGGLAGMLSAHRALRAAQRREAERTVATLTAGFRTLLDERAELTRDVFHELADVKKELATVREENRELVDEVAALRAGLDDRSEQPPA</sequence>
<accession>A0A8J3FX88</accession>
<keyword evidence="2" id="KW-1133">Transmembrane helix</keyword>
<dbReference type="AlphaFoldDB" id="A0A8J3FX88"/>
<keyword evidence="1" id="KW-0175">Coiled coil</keyword>
<feature type="transmembrane region" description="Helical" evidence="2">
    <location>
        <begin position="6"/>
        <end position="26"/>
    </location>
</feature>
<gene>
    <name evidence="3" type="ORF">GCM10012275_63740</name>
</gene>
<dbReference type="EMBL" id="BMMK01000070">
    <property type="protein sequence ID" value="GGM84329.1"/>
    <property type="molecule type" value="Genomic_DNA"/>
</dbReference>
<dbReference type="RefSeq" id="WP_189062156.1">
    <property type="nucleotide sequence ID" value="NZ_BMMK01000070.1"/>
</dbReference>